<evidence type="ECO:0000256" key="5">
    <source>
        <dbReference type="ARBA" id="ARBA00023136"/>
    </source>
</evidence>
<evidence type="ECO:0000256" key="2">
    <source>
        <dbReference type="ARBA" id="ARBA00022723"/>
    </source>
</evidence>
<proteinExistence type="predicted"/>
<evidence type="ECO:0000256" key="3">
    <source>
        <dbReference type="ARBA" id="ARBA00022771"/>
    </source>
</evidence>
<feature type="transmembrane region" description="Helical" evidence="7">
    <location>
        <begin position="37"/>
        <end position="56"/>
    </location>
</feature>
<dbReference type="InterPro" id="IPR013083">
    <property type="entry name" value="Znf_RING/FYVE/PHD"/>
</dbReference>
<dbReference type="InterPro" id="IPR001841">
    <property type="entry name" value="Znf_RING"/>
</dbReference>
<keyword evidence="5 7" id="KW-0472">Membrane</keyword>
<comment type="caution">
    <text evidence="9">The sequence shown here is derived from an EMBL/GenBank/DDBJ whole genome shotgun (WGS) entry which is preliminary data.</text>
</comment>
<keyword evidence="3 6" id="KW-0863">Zinc-finger</keyword>
<organism evidence="9 10">
    <name type="scientific">Trapa incisa</name>
    <dbReference type="NCBI Taxonomy" id="236973"/>
    <lineage>
        <taxon>Eukaryota</taxon>
        <taxon>Viridiplantae</taxon>
        <taxon>Streptophyta</taxon>
        <taxon>Embryophyta</taxon>
        <taxon>Tracheophyta</taxon>
        <taxon>Spermatophyta</taxon>
        <taxon>Magnoliopsida</taxon>
        <taxon>eudicotyledons</taxon>
        <taxon>Gunneridae</taxon>
        <taxon>Pentapetalae</taxon>
        <taxon>rosids</taxon>
        <taxon>malvids</taxon>
        <taxon>Myrtales</taxon>
        <taxon>Lythraceae</taxon>
        <taxon>Trapa</taxon>
    </lineage>
</organism>
<sequence>MEFYTHTPHFSVPSASRARCIIERIKEAFRSAVSASFAFSFALVGTLLGAITGSLVGQETESGFLRGAVEGAFSGAVFSIEVYESSLILLRLDESGIECLLYLIEVIGGLLSGRLVREQISLAMLNVIQSQMGAADSIFEEEVQNFLDISGWKGLPEDSVEKIPTVKIDTNNITDASGESASCLVCLQDFQLEEMVRSLPQCHHMFHLPCIDEWLLKHGSCPHCRRNL</sequence>
<dbReference type="Gene3D" id="3.30.40.10">
    <property type="entry name" value="Zinc/RING finger domain, C3HC4 (zinc finger)"/>
    <property type="match status" value="1"/>
</dbReference>
<gene>
    <name evidence="9" type="ORF">SAY87_017035</name>
</gene>
<feature type="domain" description="RING-type" evidence="8">
    <location>
        <begin position="183"/>
        <end position="225"/>
    </location>
</feature>
<comment type="subcellular location">
    <subcellularLocation>
        <location evidence="1">Membrane</location>
    </subcellularLocation>
</comment>
<dbReference type="GO" id="GO:0016020">
    <property type="term" value="C:membrane"/>
    <property type="evidence" value="ECO:0007669"/>
    <property type="project" value="UniProtKB-SubCell"/>
</dbReference>
<evidence type="ECO:0000256" key="4">
    <source>
        <dbReference type="ARBA" id="ARBA00022833"/>
    </source>
</evidence>
<keyword evidence="7" id="KW-1133">Transmembrane helix</keyword>
<dbReference type="Pfam" id="PF13639">
    <property type="entry name" value="zf-RING_2"/>
    <property type="match status" value="1"/>
</dbReference>
<accession>A0AAN7LB56</accession>
<keyword evidence="7" id="KW-0812">Transmembrane</keyword>
<dbReference type="EMBL" id="JAXIOK010000001">
    <property type="protein sequence ID" value="KAK4780929.1"/>
    <property type="molecule type" value="Genomic_DNA"/>
</dbReference>
<reference evidence="9 10" key="1">
    <citation type="journal article" date="2023" name="Hortic Res">
        <title>Pangenome of water caltrop reveals structural variations and asymmetric subgenome divergence after allopolyploidization.</title>
        <authorList>
            <person name="Zhang X."/>
            <person name="Chen Y."/>
            <person name="Wang L."/>
            <person name="Yuan Y."/>
            <person name="Fang M."/>
            <person name="Shi L."/>
            <person name="Lu R."/>
            <person name="Comes H.P."/>
            <person name="Ma Y."/>
            <person name="Chen Y."/>
            <person name="Huang G."/>
            <person name="Zhou Y."/>
            <person name="Zheng Z."/>
            <person name="Qiu Y."/>
        </authorList>
    </citation>
    <scope>NUCLEOTIDE SEQUENCE [LARGE SCALE GENOMIC DNA]</scope>
    <source>
        <tissue evidence="9">Roots</tissue>
    </source>
</reference>
<keyword evidence="2" id="KW-0479">Metal-binding</keyword>
<keyword evidence="10" id="KW-1185">Reference proteome</keyword>
<dbReference type="AlphaFoldDB" id="A0AAN7LB56"/>
<evidence type="ECO:0000256" key="6">
    <source>
        <dbReference type="PROSITE-ProRule" id="PRU00175"/>
    </source>
</evidence>
<dbReference type="GO" id="GO:0008270">
    <property type="term" value="F:zinc ion binding"/>
    <property type="evidence" value="ECO:0007669"/>
    <property type="project" value="UniProtKB-KW"/>
</dbReference>
<evidence type="ECO:0000313" key="9">
    <source>
        <dbReference type="EMBL" id="KAK4780929.1"/>
    </source>
</evidence>
<name>A0AAN7LB56_9MYRT</name>
<protein>
    <recommendedName>
        <fullName evidence="8">RING-type domain-containing protein</fullName>
    </recommendedName>
</protein>
<dbReference type="Proteomes" id="UP001345219">
    <property type="component" value="Chromosome 13"/>
</dbReference>
<keyword evidence="4" id="KW-0862">Zinc</keyword>
<evidence type="ECO:0000256" key="1">
    <source>
        <dbReference type="ARBA" id="ARBA00004370"/>
    </source>
</evidence>
<dbReference type="PROSITE" id="PS50089">
    <property type="entry name" value="ZF_RING_2"/>
    <property type="match status" value="1"/>
</dbReference>
<dbReference type="PANTHER" id="PTHR46151:SF7">
    <property type="entry name" value="NEP1-INTERACTING PROTEIN 1"/>
    <property type="match status" value="1"/>
</dbReference>
<evidence type="ECO:0000256" key="7">
    <source>
        <dbReference type="SAM" id="Phobius"/>
    </source>
</evidence>
<dbReference type="PANTHER" id="PTHR46151">
    <property type="entry name" value="NEP1-INTERACTING PROTEIN-LIKE 2"/>
    <property type="match status" value="1"/>
</dbReference>
<evidence type="ECO:0000259" key="8">
    <source>
        <dbReference type="PROSITE" id="PS50089"/>
    </source>
</evidence>
<evidence type="ECO:0000313" key="10">
    <source>
        <dbReference type="Proteomes" id="UP001345219"/>
    </source>
</evidence>
<dbReference type="SUPFAM" id="SSF57850">
    <property type="entry name" value="RING/U-box"/>
    <property type="match status" value="1"/>
</dbReference>
<dbReference type="SMART" id="SM00184">
    <property type="entry name" value="RING"/>
    <property type="match status" value="1"/>
</dbReference>